<evidence type="ECO:0000259" key="1">
    <source>
        <dbReference type="PROSITE" id="PS50011"/>
    </source>
</evidence>
<name>A0A8R2AH80_ACYPI</name>
<dbReference type="OrthoDB" id="63267at2759"/>
<dbReference type="AlphaFoldDB" id="A0A8R2AH80"/>
<dbReference type="GO" id="GO:0005524">
    <property type="term" value="F:ATP binding"/>
    <property type="evidence" value="ECO:0007669"/>
    <property type="project" value="InterPro"/>
</dbReference>
<feature type="domain" description="Protein kinase" evidence="1">
    <location>
        <begin position="30"/>
        <end position="230"/>
    </location>
</feature>
<dbReference type="InterPro" id="IPR008271">
    <property type="entry name" value="Ser/Thr_kinase_AS"/>
</dbReference>
<dbReference type="GeneID" id="100570340"/>
<accession>A0A8R2AH80</accession>
<dbReference type="GO" id="GO:0004672">
    <property type="term" value="F:protein kinase activity"/>
    <property type="evidence" value="ECO:0007669"/>
    <property type="project" value="InterPro"/>
</dbReference>
<dbReference type="Gene3D" id="3.30.200.20">
    <property type="entry name" value="Phosphorylase Kinase, domain 1"/>
    <property type="match status" value="1"/>
</dbReference>
<reference evidence="3" key="1">
    <citation type="submission" date="2010-06" db="EMBL/GenBank/DDBJ databases">
        <authorList>
            <person name="Jiang H."/>
            <person name="Abraham K."/>
            <person name="Ali S."/>
            <person name="Alsbrooks S.L."/>
            <person name="Anim B.N."/>
            <person name="Anosike U.S."/>
            <person name="Attaway T."/>
            <person name="Bandaranaike D.P."/>
            <person name="Battles P.K."/>
            <person name="Bell S.N."/>
            <person name="Bell A.V."/>
            <person name="Beltran B."/>
            <person name="Bickham C."/>
            <person name="Bustamante Y."/>
            <person name="Caleb T."/>
            <person name="Canada A."/>
            <person name="Cardenas V."/>
            <person name="Carter K."/>
            <person name="Chacko J."/>
            <person name="Chandrabose M.N."/>
            <person name="Chavez D."/>
            <person name="Chavez A."/>
            <person name="Chen L."/>
            <person name="Chu H.-S."/>
            <person name="Claassen K.J."/>
            <person name="Cockrell R."/>
            <person name="Collins M."/>
            <person name="Cooper J.A."/>
            <person name="Cree A."/>
            <person name="Curry S.M."/>
            <person name="Da Y."/>
            <person name="Dao M.D."/>
            <person name="Das B."/>
            <person name="Davila M.-L."/>
            <person name="Davy-Carroll L."/>
            <person name="Denson S."/>
            <person name="Dinh H."/>
            <person name="Ebong V.E."/>
            <person name="Edwards J.R."/>
            <person name="Egan A."/>
            <person name="El-Daye J."/>
            <person name="Escobedo L."/>
            <person name="Fernandez S."/>
            <person name="Fernando P.R."/>
            <person name="Flagg N."/>
            <person name="Forbes L.D."/>
            <person name="Fowler R.G."/>
            <person name="Fu Q."/>
            <person name="Gabisi R.A."/>
            <person name="Ganer J."/>
            <person name="Garbino Pronczuk A."/>
            <person name="Garcia R.M."/>
            <person name="Garner T."/>
            <person name="Garrett T.E."/>
            <person name="Gonzalez D.A."/>
            <person name="Hamid H."/>
            <person name="Hawkins E.S."/>
            <person name="Hirani K."/>
            <person name="Hogues M.E."/>
            <person name="Hollins B."/>
            <person name="Hsiao C.-H."/>
            <person name="Jabil R."/>
            <person name="James M.L."/>
            <person name="Jhangiani S.N."/>
            <person name="Johnson B."/>
            <person name="Johnson Q."/>
            <person name="Joshi V."/>
            <person name="Kalu J.B."/>
            <person name="Kam C."/>
            <person name="Kashfia A."/>
            <person name="Keebler J."/>
            <person name="Kisamo H."/>
            <person name="Kovar C.L."/>
            <person name="Lago L.A."/>
            <person name="Lai C.-Y."/>
            <person name="Laidlaw J."/>
            <person name="Lara F."/>
            <person name="Le T.-K."/>
            <person name="Lee S.L."/>
            <person name="Legall F.H."/>
            <person name="Lemon S.J."/>
            <person name="Lewis L.R."/>
            <person name="Li B."/>
            <person name="Liu Y."/>
            <person name="Liu Y.-S."/>
            <person name="Lopez J."/>
            <person name="Lozado R.J."/>
            <person name="Lu J."/>
            <person name="Madu R.C."/>
            <person name="Maheshwari M."/>
            <person name="Maheshwari R."/>
            <person name="Malloy K."/>
            <person name="Martinez E."/>
            <person name="Mathew T."/>
            <person name="Mercado I.C."/>
            <person name="Mercado C."/>
            <person name="Meyer B."/>
            <person name="Montgomery K."/>
            <person name="Morgan M.B."/>
            <person name="Munidasa M."/>
            <person name="Nazareth L.V."/>
            <person name="Nelson J."/>
            <person name="Ng B.M."/>
            <person name="Nguyen N.B."/>
            <person name="Nguyen P.Q."/>
            <person name="Nguyen T."/>
            <person name="Obregon M."/>
            <person name="Okwuonu G.O."/>
            <person name="Onwere C.G."/>
            <person name="Orozco G."/>
            <person name="Parra A."/>
            <person name="Patel S."/>
            <person name="Patil S."/>
            <person name="Perez A."/>
            <person name="Perez Y."/>
            <person name="Pham C."/>
            <person name="Primus E.L."/>
            <person name="Pu L.-L."/>
            <person name="Puazo M."/>
            <person name="Qin X."/>
            <person name="Quiroz J.B."/>
            <person name="Reese J."/>
            <person name="Richards S."/>
            <person name="Rives C.M."/>
            <person name="Robberts R."/>
            <person name="Ruiz S.J."/>
            <person name="Ruiz M.J."/>
            <person name="Santibanez J."/>
            <person name="Schneider B.W."/>
            <person name="Sisson I."/>
            <person name="Smith M."/>
            <person name="Sodergren E."/>
            <person name="Song X.-Z."/>
            <person name="Song B.B."/>
            <person name="Summersgill H."/>
            <person name="Thelus R."/>
            <person name="Thornton R.D."/>
            <person name="Trejos Z.Y."/>
            <person name="Usmani K."/>
            <person name="Vattathil S."/>
            <person name="Villasana D."/>
            <person name="Walker D.L."/>
            <person name="Wang S."/>
            <person name="Wang K."/>
            <person name="White C.S."/>
            <person name="Williams A.C."/>
            <person name="Williamson J."/>
            <person name="Wilson K."/>
            <person name="Woghiren I.O."/>
            <person name="Woodworth J.R."/>
            <person name="Worley K.C."/>
            <person name="Wright R.A."/>
            <person name="Wu W."/>
            <person name="Young L."/>
            <person name="Zhang L."/>
            <person name="Zhang J."/>
            <person name="Zhu Y."/>
            <person name="Muzny D.M."/>
            <person name="Weinstock G."/>
            <person name="Gibbs R.A."/>
        </authorList>
    </citation>
    <scope>NUCLEOTIDE SEQUENCE [LARGE SCALE GENOMIC DNA]</scope>
    <source>
        <strain evidence="3">LSR1</strain>
    </source>
</reference>
<protein>
    <recommendedName>
        <fullName evidence="1">Protein kinase domain-containing protein</fullName>
    </recommendedName>
</protein>
<dbReference type="PROSITE" id="PS00108">
    <property type="entry name" value="PROTEIN_KINASE_ST"/>
    <property type="match status" value="1"/>
</dbReference>
<organism evidence="2 3">
    <name type="scientific">Acyrthosiphon pisum</name>
    <name type="common">Pea aphid</name>
    <dbReference type="NCBI Taxonomy" id="7029"/>
    <lineage>
        <taxon>Eukaryota</taxon>
        <taxon>Metazoa</taxon>
        <taxon>Ecdysozoa</taxon>
        <taxon>Arthropoda</taxon>
        <taxon>Hexapoda</taxon>
        <taxon>Insecta</taxon>
        <taxon>Pterygota</taxon>
        <taxon>Neoptera</taxon>
        <taxon>Paraneoptera</taxon>
        <taxon>Hemiptera</taxon>
        <taxon>Sternorrhyncha</taxon>
        <taxon>Aphidomorpha</taxon>
        <taxon>Aphidoidea</taxon>
        <taxon>Aphididae</taxon>
        <taxon>Macrosiphini</taxon>
        <taxon>Acyrthosiphon</taxon>
    </lineage>
</organism>
<dbReference type="InterPro" id="IPR011009">
    <property type="entry name" value="Kinase-like_dom_sf"/>
</dbReference>
<dbReference type="Proteomes" id="UP000007819">
    <property type="component" value="Chromosome A3"/>
</dbReference>
<dbReference type="KEGG" id="api:100570340"/>
<dbReference type="InterPro" id="IPR000719">
    <property type="entry name" value="Prot_kinase_dom"/>
</dbReference>
<dbReference type="SMART" id="SM00220">
    <property type="entry name" value="S_TKc"/>
    <property type="match status" value="1"/>
</dbReference>
<dbReference type="SUPFAM" id="SSF56112">
    <property type="entry name" value="Protein kinase-like (PK-like)"/>
    <property type="match status" value="1"/>
</dbReference>
<reference evidence="2" key="2">
    <citation type="submission" date="2022-06" db="UniProtKB">
        <authorList>
            <consortium name="EnsemblMetazoa"/>
        </authorList>
    </citation>
    <scope>IDENTIFICATION</scope>
</reference>
<evidence type="ECO:0000313" key="3">
    <source>
        <dbReference type="Proteomes" id="UP000007819"/>
    </source>
</evidence>
<dbReference type="Gene3D" id="1.10.510.10">
    <property type="entry name" value="Transferase(Phosphotransferase) domain 1"/>
    <property type="match status" value="1"/>
</dbReference>
<dbReference type="EnsemblMetazoa" id="XM_003245433.2">
    <property type="protein sequence ID" value="XP_003245481.1"/>
    <property type="gene ID" value="LOC100570340"/>
</dbReference>
<keyword evidence="3" id="KW-1185">Reference proteome</keyword>
<dbReference type="Pfam" id="PF00069">
    <property type="entry name" value="Pkinase"/>
    <property type="match status" value="1"/>
</dbReference>
<dbReference type="PANTHER" id="PTHR24347">
    <property type="entry name" value="SERINE/THREONINE-PROTEIN KINASE"/>
    <property type="match status" value="1"/>
</dbReference>
<sequence length="230" mass="26606">MYQWLKSVSLKRPICEIEEDNTVNDMNKVQNELIYYHRGSYSSCKLCAHKTTRIEYAVKIIDKSKKDCQEEVEILLRYGHHNNIVTLRDVYEADKSVYLVMEYMRGGELLDRLHKLKYFSEREASDIMQVVTSTLCYLHKSGVVHRDLKPSNILYATESASPEALRICDFGFVKQLRADNGLLMTPCYTANFVAPEVLKRQGYDAACDIWSSQTICCYCSWKLILPTISN</sequence>
<evidence type="ECO:0000313" key="2">
    <source>
        <dbReference type="EnsemblMetazoa" id="XP_003245481.1"/>
    </source>
</evidence>
<dbReference type="PROSITE" id="PS50011">
    <property type="entry name" value="PROTEIN_KINASE_DOM"/>
    <property type="match status" value="1"/>
</dbReference>
<proteinExistence type="predicted"/>
<dbReference type="RefSeq" id="XP_003245481.1">
    <property type="nucleotide sequence ID" value="XM_003245433.2"/>
</dbReference>